<protein>
    <submittedName>
        <fullName evidence="1">Uncharacterized protein</fullName>
    </submittedName>
</protein>
<comment type="caution">
    <text evidence="1">The sequence shown here is derived from an EMBL/GenBank/DDBJ whole genome shotgun (WGS) entry which is preliminary data.</text>
</comment>
<dbReference type="RefSeq" id="WP_344853743.1">
    <property type="nucleotide sequence ID" value="NZ_BAABBY010000015.1"/>
</dbReference>
<dbReference type="EMBL" id="BAABBY010000015">
    <property type="protein sequence ID" value="GAA4213413.1"/>
    <property type="molecule type" value="Genomic_DNA"/>
</dbReference>
<keyword evidence="2" id="KW-1185">Reference proteome</keyword>
<gene>
    <name evidence="1" type="ORF">GCM10022289_45570</name>
</gene>
<evidence type="ECO:0000313" key="1">
    <source>
        <dbReference type="EMBL" id="GAA4213413.1"/>
    </source>
</evidence>
<dbReference type="Proteomes" id="UP001501772">
    <property type="component" value="Unassembled WGS sequence"/>
</dbReference>
<proteinExistence type="predicted"/>
<name>A0ABP8BQ54_9SPHI</name>
<sequence>MPRNIKKLKGVLKSLSKVTTIKAPIVVWAILAPIKHTIGMVREAIVGNNTVVNNATQKSKLRLFENTARKNAGQFFS</sequence>
<reference evidence="2" key="1">
    <citation type="journal article" date="2019" name="Int. J. Syst. Evol. Microbiol.">
        <title>The Global Catalogue of Microorganisms (GCM) 10K type strain sequencing project: providing services to taxonomists for standard genome sequencing and annotation.</title>
        <authorList>
            <consortium name="The Broad Institute Genomics Platform"/>
            <consortium name="The Broad Institute Genome Sequencing Center for Infectious Disease"/>
            <person name="Wu L."/>
            <person name="Ma J."/>
        </authorList>
    </citation>
    <scope>NUCLEOTIDE SEQUENCE [LARGE SCALE GENOMIC DNA]</scope>
    <source>
        <strain evidence="2">JCM 17626</strain>
    </source>
</reference>
<organism evidence="1 2">
    <name type="scientific">Pedobacter jeongneungensis</name>
    <dbReference type="NCBI Taxonomy" id="947309"/>
    <lineage>
        <taxon>Bacteria</taxon>
        <taxon>Pseudomonadati</taxon>
        <taxon>Bacteroidota</taxon>
        <taxon>Sphingobacteriia</taxon>
        <taxon>Sphingobacteriales</taxon>
        <taxon>Sphingobacteriaceae</taxon>
        <taxon>Pedobacter</taxon>
    </lineage>
</organism>
<accession>A0ABP8BQ54</accession>
<evidence type="ECO:0000313" key="2">
    <source>
        <dbReference type="Proteomes" id="UP001501772"/>
    </source>
</evidence>